<evidence type="ECO:0000256" key="6">
    <source>
        <dbReference type="ARBA" id="ARBA00022918"/>
    </source>
</evidence>
<comment type="caution">
    <text evidence="10">The sequence shown here is derived from an EMBL/GenBank/DDBJ whole genome shotgun (WGS) entry which is preliminary data.</text>
</comment>
<accession>A0ABQ5IEP5</accession>
<keyword evidence="2" id="KW-0548">Nucleotidyltransferase</keyword>
<dbReference type="InterPro" id="IPR043502">
    <property type="entry name" value="DNA/RNA_pol_sf"/>
</dbReference>
<dbReference type="CDD" id="cd01647">
    <property type="entry name" value="RT_LTR"/>
    <property type="match status" value="1"/>
</dbReference>
<dbReference type="Gene3D" id="3.10.10.10">
    <property type="entry name" value="HIV Type 1 Reverse Transcriptase, subunit A, domain 1"/>
    <property type="match status" value="1"/>
</dbReference>
<dbReference type="Proteomes" id="UP001151760">
    <property type="component" value="Unassembled WGS sequence"/>
</dbReference>
<keyword evidence="3" id="KW-0540">Nuclease</keyword>
<keyword evidence="5" id="KW-0378">Hydrolase</keyword>
<dbReference type="Pfam" id="PF17917">
    <property type="entry name" value="RT_RNaseH"/>
    <property type="match status" value="1"/>
</dbReference>
<evidence type="ECO:0000256" key="4">
    <source>
        <dbReference type="ARBA" id="ARBA00022759"/>
    </source>
</evidence>
<name>A0ABQ5IEP5_9ASTR</name>
<evidence type="ECO:0000256" key="3">
    <source>
        <dbReference type="ARBA" id="ARBA00022722"/>
    </source>
</evidence>
<dbReference type="Pfam" id="PF00078">
    <property type="entry name" value="RVT_1"/>
    <property type="match status" value="1"/>
</dbReference>
<dbReference type="GO" id="GO:0003964">
    <property type="term" value="F:RNA-directed DNA polymerase activity"/>
    <property type="evidence" value="ECO:0007669"/>
    <property type="project" value="UniProtKB-KW"/>
</dbReference>
<protein>
    <submittedName>
        <fullName evidence="10">Reverse transcriptase domain-containing protein</fullName>
    </submittedName>
</protein>
<evidence type="ECO:0000259" key="8">
    <source>
        <dbReference type="Pfam" id="PF03732"/>
    </source>
</evidence>
<dbReference type="InterPro" id="IPR053134">
    <property type="entry name" value="RNA-dir_DNA_polymerase"/>
</dbReference>
<feature type="domain" description="Retrotransposon gag" evidence="8">
    <location>
        <begin position="105"/>
        <end position="202"/>
    </location>
</feature>
<dbReference type="InterPro" id="IPR005162">
    <property type="entry name" value="Retrotrans_gag_dom"/>
</dbReference>
<keyword evidence="11" id="KW-1185">Reference proteome</keyword>
<evidence type="ECO:0000313" key="11">
    <source>
        <dbReference type="Proteomes" id="UP001151760"/>
    </source>
</evidence>
<dbReference type="InterPro" id="IPR041373">
    <property type="entry name" value="RT_RNaseH"/>
</dbReference>
<evidence type="ECO:0000256" key="5">
    <source>
        <dbReference type="ARBA" id="ARBA00022801"/>
    </source>
</evidence>
<keyword evidence="6 10" id="KW-0695">RNA-directed DNA polymerase</keyword>
<dbReference type="PANTHER" id="PTHR24559">
    <property type="entry name" value="TRANSPOSON TY3-I GAG-POL POLYPROTEIN"/>
    <property type="match status" value="1"/>
</dbReference>
<sequence>MPPKRTSTSEAQAMTQAAIKKLVADSVTAALDAQAATMAGTSNPNRNTRPTGTPVAKMKNYKEFISCQPFYFNGTEGAVGLICWFERTESVFSQSKCIEENKVTFATGTLTDDALSWWNAYAQPMEVDQANQITWTELKRLLTNKYYPRTEVKKMEDELYNLTVKGNGLKPYVRRFQELTVLCPNMVPNTEKLLEAFIGGLPRSIKGNVTASKPQTLKEAINIAQRLMDQNRRQEAVKAYAATPAGNNSFDVVIGMDWLSKYHARIICDEKVVHIPIDDETLIIRGDRIMKKKLDEKRLKDIPVIREFPEVFPEDLPGLPPVCQVEFQIDLIPGAAPDLNKLTVKNRYPLPRIDDLFDQLQGSSVYSKIDLRSGYHQLRVRDKDIPKTTFRTRYGHYKFQVMSFCLTNAPDVFMDLMNCVCKPYLDKFVIVFIDDILIYSRNEEEHANHLRIILELLKKEKLYAKFSKCDFWICIVQFLGHLIDSQGLHVDPAKLNVVKNWASPTTPTEGEDQEMVFQLLKQKLCEAPILALPKGNDNFVVYCDASHQVFTDHKSLQHILHQKELNMRQRRWLELLADYDCEIRYHPGKANVVAVALSQKERIKPLRIRSLIMTVHPKLP</sequence>
<reference evidence="10" key="2">
    <citation type="submission" date="2022-01" db="EMBL/GenBank/DDBJ databases">
        <authorList>
            <person name="Yamashiro T."/>
            <person name="Shiraishi A."/>
            <person name="Satake H."/>
            <person name="Nakayama K."/>
        </authorList>
    </citation>
    <scope>NUCLEOTIDE SEQUENCE</scope>
</reference>
<dbReference type="Pfam" id="PF03732">
    <property type="entry name" value="Retrotrans_gag"/>
    <property type="match status" value="1"/>
</dbReference>
<gene>
    <name evidence="10" type="ORF">Tco_1094126</name>
</gene>
<evidence type="ECO:0000259" key="9">
    <source>
        <dbReference type="Pfam" id="PF17917"/>
    </source>
</evidence>
<evidence type="ECO:0000256" key="2">
    <source>
        <dbReference type="ARBA" id="ARBA00022695"/>
    </source>
</evidence>
<dbReference type="Gene3D" id="3.30.70.270">
    <property type="match status" value="1"/>
</dbReference>
<evidence type="ECO:0000259" key="7">
    <source>
        <dbReference type="Pfam" id="PF00078"/>
    </source>
</evidence>
<dbReference type="SUPFAM" id="SSF56672">
    <property type="entry name" value="DNA/RNA polymerases"/>
    <property type="match status" value="1"/>
</dbReference>
<evidence type="ECO:0000313" key="10">
    <source>
        <dbReference type="EMBL" id="GJT98608.1"/>
    </source>
</evidence>
<evidence type="ECO:0000256" key="1">
    <source>
        <dbReference type="ARBA" id="ARBA00022679"/>
    </source>
</evidence>
<dbReference type="EMBL" id="BQNB010020692">
    <property type="protein sequence ID" value="GJT98608.1"/>
    <property type="molecule type" value="Genomic_DNA"/>
</dbReference>
<dbReference type="InterPro" id="IPR043128">
    <property type="entry name" value="Rev_trsase/Diguanyl_cyclase"/>
</dbReference>
<dbReference type="Pfam" id="PF08284">
    <property type="entry name" value="RVP_2"/>
    <property type="match status" value="1"/>
</dbReference>
<reference evidence="10" key="1">
    <citation type="journal article" date="2022" name="Int. J. Mol. Sci.">
        <title>Draft Genome of Tanacetum Coccineum: Genomic Comparison of Closely Related Tanacetum-Family Plants.</title>
        <authorList>
            <person name="Yamashiro T."/>
            <person name="Shiraishi A."/>
            <person name="Nakayama K."/>
            <person name="Satake H."/>
        </authorList>
    </citation>
    <scope>NUCLEOTIDE SEQUENCE</scope>
</reference>
<proteinExistence type="predicted"/>
<dbReference type="InterPro" id="IPR000477">
    <property type="entry name" value="RT_dom"/>
</dbReference>
<keyword evidence="4" id="KW-0255">Endonuclease</keyword>
<feature type="domain" description="Reverse transcriptase RNase H-like" evidence="9">
    <location>
        <begin position="526"/>
        <end position="579"/>
    </location>
</feature>
<keyword evidence="1" id="KW-0808">Transferase</keyword>
<dbReference type="PANTHER" id="PTHR24559:SF427">
    <property type="entry name" value="RNA-DIRECTED DNA POLYMERASE"/>
    <property type="match status" value="1"/>
</dbReference>
<feature type="domain" description="Reverse transcriptase" evidence="7">
    <location>
        <begin position="338"/>
        <end position="481"/>
    </location>
</feature>
<organism evidence="10 11">
    <name type="scientific">Tanacetum coccineum</name>
    <dbReference type="NCBI Taxonomy" id="301880"/>
    <lineage>
        <taxon>Eukaryota</taxon>
        <taxon>Viridiplantae</taxon>
        <taxon>Streptophyta</taxon>
        <taxon>Embryophyta</taxon>
        <taxon>Tracheophyta</taxon>
        <taxon>Spermatophyta</taxon>
        <taxon>Magnoliopsida</taxon>
        <taxon>eudicotyledons</taxon>
        <taxon>Gunneridae</taxon>
        <taxon>Pentapetalae</taxon>
        <taxon>asterids</taxon>
        <taxon>campanulids</taxon>
        <taxon>Asterales</taxon>
        <taxon>Asteraceae</taxon>
        <taxon>Asteroideae</taxon>
        <taxon>Anthemideae</taxon>
        <taxon>Anthemidinae</taxon>
        <taxon>Tanacetum</taxon>
    </lineage>
</organism>